<evidence type="ECO:0000313" key="2">
    <source>
        <dbReference type="Proteomes" id="UP001239111"/>
    </source>
</evidence>
<accession>A0ACC2NWF3</accession>
<evidence type="ECO:0000313" key="1">
    <source>
        <dbReference type="EMBL" id="KAJ8675422.1"/>
    </source>
</evidence>
<reference evidence="1" key="1">
    <citation type="submission" date="2023-04" db="EMBL/GenBank/DDBJ databases">
        <title>A chromosome-level genome assembly of the parasitoid wasp Eretmocerus hayati.</title>
        <authorList>
            <person name="Zhong Y."/>
            <person name="Liu S."/>
            <person name="Liu Y."/>
        </authorList>
    </citation>
    <scope>NUCLEOTIDE SEQUENCE</scope>
    <source>
        <strain evidence="1">ZJU_SS_LIU_2023</strain>
    </source>
</reference>
<name>A0ACC2NWF3_9HYME</name>
<keyword evidence="2" id="KW-1185">Reference proteome</keyword>
<gene>
    <name evidence="1" type="ORF">QAD02_011208</name>
</gene>
<dbReference type="EMBL" id="CM056742">
    <property type="protein sequence ID" value="KAJ8675422.1"/>
    <property type="molecule type" value="Genomic_DNA"/>
</dbReference>
<protein>
    <submittedName>
        <fullName evidence="1">Uncharacterized protein</fullName>
    </submittedName>
</protein>
<organism evidence="1 2">
    <name type="scientific">Eretmocerus hayati</name>
    <dbReference type="NCBI Taxonomy" id="131215"/>
    <lineage>
        <taxon>Eukaryota</taxon>
        <taxon>Metazoa</taxon>
        <taxon>Ecdysozoa</taxon>
        <taxon>Arthropoda</taxon>
        <taxon>Hexapoda</taxon>
        <taxon>Insecta</taxon>
        <taxon>Pterygota</taxon>
        <taxon>Neoptera</taxon>
        <taxon>Endopterygota</taxon>
        <taxon>Hymenoptera</taxon>
        <taxon>Apocrita</taxon>
        <taxon>Proctotrupomorpha</taxon>
        <taxon>Chalcidoidea</taxon>
        <taxon>Aphelinidae</taxon>
        <taxon>Aphelininae</taxon>
        <taxon>Eretmocerus</taxon>
    </lineage>
</organism>
<dbReference type="Proteomes" id="UP001239111">
    <property type="component" value="Chromosome 2"/>
</dbReference>
<comment type="caution">
    <text evidence="1">The sequence shown here is derived from an EMBL/GenBank/DDBJ whole genome shotgun (WGS) entry which is preliminary data.</text>
</comment>
<sequence length="474" mass="52860">MQVDEDDSNEVKRVLSRFKSDTGEVLPGGLLDLPVNVSVEQLQLIVNALLQQQDEPVPLAFFVDDVQIEHSLQDRLGDFNLSENVVEIVYQPQAIFRVRAVTRCTGTLDGHKEAVVSVSFAPNGQALASGSGDTTVRIWDIHTQTPKFTCQGHKHWVLCVSWSPCGTKIASACKNGRIIIWDPDTGKQMGKDMVGHSKWVTSLSWEPYHQNPECRKLASASKDCDIRIWDTKLSQTLLVLAGHTKSVTCVKWAGRGLIYSASQDRTIKVWRAEDGVLCRTLEGHGHWVNTLALNVDYALRVGPFQIIKSKDSEKISMQEYARQEYESVGEEKLVSGSDDFTLFLWKPEKEKKPIARMTGHQQLINDVKFSPDGRIIASASFDKSIKLWDANTGKYISSLRGHVQAVYSIAWSADSRLLVSGSADSTLKVWSMKTKQLDQDLPGHADEVFAVDWAPDGIRVASGGKDKILRLWQN</sequence>
<proteinExistence type="predicted"/>